<protein>
    <recommendedName>
        <fullName evidence="4">Copper resistance protein B</fullName>
    </recommendedName>
</protein>
<gene>
    <name evidence="2" type="ORF">SAE02_69210</name>
</gene>
<evidence type="ECO:0008006" key="4">
    <source>
        <dbReference type="Google" id="ProtNLM"/>
    </source>
</evidence>
<dbReference type="GO" id="GO:0006878">
    <property type="term" value="P:intracellular copper ion homeostasis"/>
    <property type="evidence" value="ECO:0007669"/>
    <property type="project" value="InterPro"/>
</dbReference>
<reference evidence="2 3" key="1">
    <citation type="submission" date="2019-07" db="EMBL/GenBank/DDBJ databases">
        <title>Whole genome shotgun sequence of Skermanella aerolata NBRC 106429.</title>
        <authorList>
            <person name="Hosoyama A."/>
            <person name="Uohara A."/>
            <person name="Ohji S."/>
            <person name="Ichikawa N."/>
        </authorList>
    </citation>
    <scope>NUCLEOTIDE SEQUENCE [LARGE SCALE GENOMIC DNA]</scope>
    <source>
        <strain evidence="2 3">NBRC 106429</strain>
    </source>
</reference>
<dbReference type="SUPFAM" id="SSF103515">
    <property type="entry name" value="Autotransporter"/>
    <property type="match status" value="1"/>
</dbReference>
<keyword evidence="1" id="KW-0732">Signal</keyword>
<evidence type="ECO:0000313" key="2">
    <source>
        <dbReference type="EMBL" id="GEO42773.1"/>
    </source>
</evidence>
<dbReference type="Proteomes" id="UP000321523">
    <property type="component" value="Unassembled WGS sequence"/>
</dbReference>
<dbReference type="EMBL" id="BJYZ01000050">
    <property type="protein sequence ID" value="GEO42773.1"/>
    <property type="molecule type" value="Genomic_DNA"/>
</dbReference>
<comment type="caution">
    <text evidence="2">The sequence shown here is derived from an EMBL/GenBank/DDBJ whole genome shotgun (WGS) entry which is preliminary data.</text>
</comment>
<organism evidence="2 3">
    <name type="scientific">Skermanella aerolata</name>
    <dbReference type="NCBI Taxonomy" id="393310"/>
    <lineage>
        <taxon>Bacteria</taxon>
        <taxon>Pseudomonadati</taxon>
        <taxon>Pseudomonadota</taxon>
        <taxon>Alphaproteobacteria</taxon>
        <taxon>Rhodospirillales</taxon>
        <taxon>Azospirillaceae</taxon>
        <taxon>Skermanella</taxon>
    </lineage>
</organism>
<dbReference type="GO" id="GO:0005507">
    <property type="term" value="F:copper ion binding"/>
    <property type="evidence" value="ECO:0007669"/>
    <property type="project" value="InterPro"/>
</dbReference>
<evidence type="ECO:0000256" key="1">
    <source>
        <dbReference type="SAM" id="SignalP"/>
    </source>
</evidence>
<dbReference type="InterPro" id="IPR036709">
    <property type="entry name" value="Autotransporte_beta_dom_sf"/>
</dbReference>
<feature type="chain" id="PRO_5021782474" description="Copper resistance protein B" evidence="1">
    <location>
        <begin position="35"/>
        <end position="256"/>
    </location>
</feature>
<name>A0A512E210_9PROT</name>
<keyword evidence="3" id="KW-1185">Reference proteome</keyword>
<dbReference type="Pfam" id="PF05275">
    <property type="entry name" value="CopB"/>
    <property type="match status" value="1"/>
</dbReference>
<dbReference type="InterPro" id="IPR007939">
    <property type="entry name" value="Cu-R_B_prcur"/>
</dbReference>
<accession>A0A512E210</accession>
<proteinExistence type="predicted"/>
<dbReference type="AlphaFoldDB" id="A0A512E210"/>
<sequence length="256" mass="29105">MQERQMRTTTKSLQRATLMAGAIVVSLSVGSARAAEEHQVEQFHEEPPILGTLLIDRFEHRWRDGENSIDWDVQGWVGGDTNKIWFNAEGSKPVDGEVEEAEFQLLYSRMTSEFWDAQIGIRHDVRPQPQTTYGVIGFQGVAPYFFDVTAQLFVSEDGDFSARLEAEYDLLITQKLILQPVAEVNVSAQRVEELHIGPGFNDIELGLRLRYEVVREFAPYIGVHWERKLGETADIARDHGEDASDVSFVAGVRFWF</sequence>
<dbReference type="GO" id="GO:0009279">
    <property type="term" value="C:cell outer membrane"/>
    <property type="evidence" value="ECO:0007669"/>
    <property type="project" value="InterPro"/>
</dbReference>
<feature type="signal peptide" evidence="1">
    <location>
        <begin position="1"/>
        <end position="34"/>
    </location>
</feature>
<evidence type="ECO:0000313" key="3">
    <source>
        <dbReference type="Proteomes" id="UP000321523"/>
    </source>
</evidence>